<evidence type="ECO:0000313" key="13">
    <source>
        <dbReference type="EMBL" id="GAK35534.1"/>
    </source>
</evidence>
<keyword evidence="3" id="KW-0813">Transport</keyword>
<dbReference type="AlphaFoldDB" id="A0A069D5U3"/>
<feature type="transmembrane region" description="Helical" evidence="12">
    <location>
        <begin position="185"/>
        <end position="211"/>
    </location>
</feature>
<keyword evidence="4" id="KW-1003">Cell membrane</keyword>
<evidence type="ECO:0000256" key="1">
    <source>
        <dbReference type="ARBA" id="ARBA00004651"/>
    </source>
</evidence>
<dbReference type="EMBL" id="BAJS01000002">
    <property type="protein sequence ID" value="GAK35534.1"/>
    <property type="molecule type" value="Genomic_DNA"/>
</dbReference>
<evidence type="ECO:0000313" key="14">
    <source>
        <dbReference type="Proteomes" id="UP000027601"/>
    </source>
</evidence>
<dbReference type="Pfam" id="PF00474">
    <property type="entry name" value="SSF"/>
    <property type="match status" value="1"/>
</dbReference>
<dbReference type="OrthoDB" id="891563at2"/>
<gene>
    <name evidence="13" type="ORF">JCM15093_634</name>
</gene>
<reference evidence="13 14" key="1">
    <citation type="journal article" date="2015" name="Microbes Environ.">
        <title>Distribution and evolution of nitrogen fixation genes in the phylum bacteroidetes.</title>
        <authorList>
            <person name="Inoue J."/>
            <person name="Oshima K."/>
            <person name="Suda W."/>
            <person name="Sakamoto M."/>
            <person name="Iino T."/>
            <person name="Noda S."/>
            <person name="Hongoh Y."/>
            <person name="Hattori M."/>
            <person name="Ohkuma M."/>
        </authorList>
    </citation>
    <scope>NUCLEOTIDE SEQUENCE [LARGE SCALE GENOMIC DNA]</scope>
    <source>
        <strain evidence="13 14">JCM 15093</strain>
    </source>
</reference>
<dbReference type="eggNOG" id="COG0591">
    <property type="taxonomic scope" value="Bacteria"/>
</dbReference>
<dbReference type="GO" id="GO:0005886">
    <property type="term" value="C:plasma membrane"/>
    <property type="evidence" value="ECO:0007669"/>
    <property type="project" value="UniProtKB-SubCell"/>
</dbReference>
<evidence type="ECO:0000256" key="3">
    <source>
        <dbReference type="ARBA" id="ARBA00022448"/>
    </source>
</evidence>
<comment type="caution">
    <text evidence="13">The sequence shown here is derived from an EMBL/GenBank/DDBJ whole genome shotgun (WGS) entry which is preliminary data.</text>
</comment>
<dbReference type="PROSITE" id="PS50283">
    <property type="entry name" value="NA_SOLUT_SYMP_3"/>
    <property type="match status" value="1"/>
</dbReference>
<evidence type="ECO:0000256" key="11">
    <source>
        <dbReference type="RuleBase" id="RU362091"/>
    </source>
</evidence>
<name>A0A069D5U3_9BACE</name>
<feature type="transmembrane region" description="Helical" evidence="12">
    <location>
        <begin position="315"/>
        <end position="335"/>
    </location>
</feature>
<dbReference type="InterPro" id="IPR001734">
    <property type="entry name" value="Na/solute_symporter"/>
</dbReference>
<feature type="transmembrane region" description="Helical" evidence="12">
    <location>
        <begin position="430"/>
        <end position="450"/>
    </location>
</feature>
<feature type="transmembrane region" description="Helical" evidence="12">
    <location>
        <begin position="41"/>
        <end position="62"/>
    </location>
</feature>
<feature type="transmembrane region" description="Helical" evidence="12">
    <location>
        <begin position="371"/>
        <end position="389"/>
    </location>
</feature>
<dbReference type="GO" id="GO:0015293">
    <property type="term" value="F:symporter activity"/>
    <property type="evidence" value="ECO:0007669"/>
    <property type="project" value="TreeGrafter"/>
</dbReference>
<keyword evidence="7" id="KW-0915">Sodium</keyword>
<sequence>MILITIICYFAVLLIIARITGRKGGSDAAFFKGENKSPWYVVSFGMIGASISGVTFVSVPGMVRGMDMTYMQTVLGFFFGYLVVAHLLLPLYYRLNLTSIYTYLGTRIGNRAYRTGSLFFLLSRMLGTAAKLYLVCLILYTYVFSAMGVPFWTIAAGAVTLVWVYTHKSGIKTIVWTDTLQTFCLIAALVSIIFVTVSHLQLNFGGIVQTISESSYSRIFVFDDWVSRQNFFKQFFSGIFIVIVMTGLDQDMMQKNLSCRNLREAQKNMYCYGFSFVPLNFLFMCLGILLITLAGKDGIALPTVNDDILPMFATQGYLGEGVLVLFTIGIIAAAFSNSDSALTAMTTSFCVDILRTGKDVEAVALRKRNKVHVLFSVLLVLFICFFRVVNESSVIDTIYVIASYTYGPLLGMFAFGLFTKRNTKDKYVPYIAVAAPVICYLADSMTLRVLGYKFGYEMLMINGMLTFAGLWFFSSNNNFNKTT</sequence>
<evidence type="ECO:0000256" key="2">
    <source>
        <dbReference type="ARBA" id="ARBA00006434"/>
    </source>
</evidence>
<evidence type="ECO:0000256" key="9">
    <source>
        <dbReference type="ARBA" id="ARBA00023136"/>
    </source>
</evidence>
<evidence type="ECO:0000256" key="4">
    <source>
        <dbReference type="ARBA" id="ARBA00022475"/>
    </source>
</evidence>
<evidence type="ECO:0000256" key="6">
    <source>
        <dbReference type="ARBA" id="ARBA00022989"/>
    </source>
</evidence>
<dbReference type="InterPro" id="IPR038377">
    <property type="entry name" value="Na/Glc_symporter_sf"/>
</dbReference>
<proteinExistence type="inferred from homology"/>
<keyword evidence="6 12" id="KW-1133">Transmembrane helix</keyword>
<feature type="transmembrane region" description="Helical" evidence="12">
    <location>
        <begin position="269"/>
        <end position="295"/>
    </location>
</feature>
<dbReference type="CDD" id="cd10326">
    <property type="entry name" value="SLC5sbd_NIS-like"/>
    <property type="match status" value="1"/>
</dbReference>
<protein>
    <submittedName>
        <fullName evidence="13">Sodium/iodide co-transporter</fullName>
    </submittedName>
</protein>
<evidence type="ECO:0000256" key="5">
    <source>
        <dbReference type="ARBA" id="ARBA00022692"/>
    </source>
</evidence>
<feature type="transmembrane region" description="Helical" evidence="12">
    <location>
        <begin position="456"/>
        <end position="473"/>
    </location>
</feature>
<comment type="similarity">
    <text evidence="2 11">Belongs to the sodium:solute symporter (SSF) (TC 2.A.21) family.</text>
</comment>
<keyword evidence="5 12" id="KW-0812">Transmembrane</keyword>
<dbReference type="PANTHER" id="PTHR42985:SF47">
    <property type="entry name" value="INTEGRAL MEMBRANE TRANSPORT PROTEIN"/>
    <property type="match status" value="1"/>
</dbReference>
<accession>A0A069D5U3</accession>
<evidence type="ECO:0000256" key="8">
    <source>
        <dbReference type="ARBA" id="ARBA00023065"/>
    </source>
</evidence>
<dbReference type="InterPro" id="IPR051163">
    <property type="entry name" value="Sodium:Solute_Symporter_SSF"/>
</dbReference>
<evidence type="ECO:0000256" key="7">
    <source>
        <dbReference type="ARBA" id="ARBA00023053"/>
    </source>
</evidence>
<dbReference type="STRING" id="1121097.GCA_000428125_01260"/>
<feature type="transmembrane region" description="Helical" evidence="12">
    <location>
        <begin position="74"/>
        <end position="93"/>
    </location>
</feature>
<dbReference type="RefSeq" id="WP_024995661.1">
    <property type="nucleotide sequence ID" value="NZ_BAJS01000002.1"/>
</dbReference>
<feature type="transmembrane region" description="Helical" evidence="12">
    <location>
        <begin position="401"/>
        <end position="418"/>
    </location>
</feature>
<keyword evidence="10" id="KW-0739">Sodium transport</keyword>
<dbReference type="PANTHER" id="PTHR42985">
    <property type="entry name" value="SODIUM-COUPLED MONOCARBOXYLATE TRANSPORTER"/>
    <property type="match status" value="1"/>
</dbReference>
<keyword evidence="8" id="KW-0406">Ion transport</keyword>
<feature type="transmembrane region" description="Helical" evidence="12">
    <location>
        <begin position="231"/>
        <end position="248"/>
    </location>
</feature>
<keyword evidence="14" id="KW-1185">Reference proteome</keyword>
<organism evidence="13 14">
    <name type="scientific">Bacteroides graminisolvens DSM 19988 = JCM 15093</name>
    <dbReference type="NCBI Taxonomy" id="1121097"/>
    <lineage>
        <taxon>Bacteria</taxon>
        <taxon>Pseudomonadati</taxon>
        <taxon>Bacteroidota</taxon>
        <taxon>Bacteroidia</taxon>
        <taxon>Bacteroidales</taxon>
        <taxon>Bacteroidaceae</taxon>
        <taxon>Bacteroides</taxon>
    </lineage>
</organism>
<comment type="subcellular location">
    <subcellularLocation>
        <location evidence="1">Cell membrane</location>
        <topology evidence="1">Multi-pass membrane protein</topology>
    </subcellularLocation>
</comment>
<dbReference type="Proteomes" id="UP000027601">
    <property type="component" value="Unassembled WGS sequence"/>
</dbReference>
<keyword evidence="9 12" id="KW-0472">Membrane</keyword>
<dbReference type="GO" id="GO:0006814">
    <property type="term" value="P:sodium ion transport"/>
    <property type="evidence" value="ECO:0007669"/>
    <property type="project" value="UniProtKB-KW"/>
</dbReference>
<evidence type="ECO:0000256" key="12">
    <source>
        <dbReference type="SAM" id="Phobius"/>
    </source>
</evidence>
<dbReference type="Gene3D" id="1.20.1730.10">
    <property type="entry name" value="Sodium/glucose cotransporter"/>
    <property type="match status" value="1"/>
</dbReference>
<evidence type="ECO:0000256" key="10">
    <source>
        <dbReference type="ARBA" id="ARBA00023201"/>
    </source>
</evidence>
<feature type="transmembrane region" description="Helical" evidence="12">
    <location>
        <begin position="132"/>
        <end position="165"/>
    </location>
</feature>